<keyword evidence="1" id="KW-0175">Coiled coil</keyword>
<organism evidence="2">
    <name type="scientific">bioreactor metagenome</name>
    <dbReference type="NCBI Taxonomy" id="1076179"/>
    <lineage>
        <taxon>unclassified sequences</taxon>
        <taxon>metagenomes</taxon>
        <taxon>ecological metagenomes</taxon>
    </lineage>
</organism>
<feature type="coiled-coil region" evidence="1">
    <location>
        <begin position="18"/>
        <end position="47"/>
    </location>
</feature>
<reference evidence="2" key="1">
    <citation type="submission" date="2019-08" db="EMBL/GenBank/DDBJ databases">
        <authorList>
            <person name="Kucharzyk K."/>
            <person name="Murdoch R.W."/>
            <person name="Higgins S."/>
            <person name="Loffler F."/>
        </authorList>
    </citation>
    <scope>NUCLEOTIDE SEQUENCE</scope>
</reference>
<gene>
    <name evidence="2" type="ORF">SDC9_171513</name>
</gene>
<evidence type="ECO:0000313" key="2">
    <source>
        <dbReference type="EMBL" id="MPN24119.1"/>
    </source>
</evidence>
<dbReference type="EMBL" id="VSSQ01072848">
    <property type="protein sequence ID" value="MPN24119.1"/>
    <property type="molecule type" value="Genomic_DNA"/>
</dbReference>
<dbReference type="AlphaFoldDB" id="A0A645GEB6"/>
<protein>
    <submittedName>
        <fullName evidence="2">Uncharacterized protein</fullName>
    </submittedName>
</protein>
<proteinExistence type="predicted"/>
<name>A0A645GEB6_9ZZZZ</name>
<evidence type="ECO:0000256" key="1">
    <source>
        <dbReference type="SAM" id="Coils"/>
    </source>
</evidence>
<sequence>MNNGRPEIEVRRVKKDIKDNLDAKLALKKKEIQERKARREKELEEKR</sequence>
<accession>A0A645GEB6</accession>
<comment type="caution">
    <text evidence="2">The sequence shown here is derived from an EMBL/GenBank/DDBJ whole genome shotgun (WGS) entry which is preliminary data.</text>
</comment>